<accession>A0AAV1J900</accession>
<protein>
    <submittedName>
        <fullName evidence="3">Uncharacterized protein</fullName>
    </submittedName>
</protein>
<evidence type="ECO:0000313" key="4">
    <source>
        <dbReference type="Proteomes" id="UP001497472"/>
    </source>
</evidence>
<comment type="caution">
    <text evidence="3">The sequence shown here is derived from an EMBL/GenBank/DDBJ whole genome shotgun (WGS) entry which is preliminary data.</text>
</comment>
<keyword evidence="2" id="KW-0732">Signal</keyword>
<organism evidence="3 4">
    <name type="scientific">Leptosia nina</name>
    <dbReference type="NCBI Taxonomy" id="320188"/>
    <lineage>
        <taxon>Eukaryota</taxon>
        <taxon>Metazoa</taxon>
        <taxon>Ecdysozoa</taxon>
        <taxon>Arthropoda</taxon>
        <taxon>Hexapoda</taxon>
        <taxon>Insecta</taxon>
        <taxon>Pterygota</taxon>
        <taxon>Neoptera</taxon>
        <taxon>Endopterygota</taxon>
        <taxon>Lepidoptera</taxon>
        <taxon>Glossata</taxon>
        <taxon>Ditrysia</taxon>
        <taxon>Papilionoidea</taxon>
        <taxon>Pieridae</taxon>
        <taxon>Pierinae</taxon>
        <taxon>Leptosia</taxon>
    </lineage>
</organism>
<feature type="compositionally biased region" description="Polar residues" evidence="1">
    <location>
        <begin position="158"/>
        <end position="191"/>
    </location>
</feature>
<reference evidence="3 4" key="1">
    <citation type="submission" date="2023-11" db="EMBL/GenBank/DDBJ databases">
        <authorList>
            <person name="Okamura Y."/>
        </authorList>
    </citation>
    <scope>NUCLEOTIDE SEQUENCE [LARGE SCALE GENOMIC DNA]</scope>
</reference>
<evidence type="ECO:0000256" key="1">
    <source>
        <dbReference type="SAM" id="MobiDB-lite"/>
    </source>
</evidence>
<feature type="chain" id="PRO_5043841572" evidence="2">
    <location>
        <begin position="23"/>
        <end position="488"/>
    </location>
</feature>
<proteinExistence type="predicted"/>
<evidence type="ECO:0000256" key="2">
    <source>
        <dbReference type="SAM" id="SignalP"/>
    </source>
</evidence>
<name>A0AAV1J900_9NEOP</name>
<feature type="compositionally biased region" description="Polar residues" evidence="1">
    <location>
        <begin position="72"/>
        <end position="118"/>
    </location>
</feature>
<dbReference type="EMBL" id="CAVLEF010000006">
    <property type="protein sequence ID" value="CAK1545358.1"/>
    <property type="molecule type" value="Genomic_DNA"/>
</dbReference>
<sequence length="488" mass="51194">MAKPLLKIAFLLLFITAIVIDGKKLSGSRSSGRSSNRKTNYKPQPAPTSFSYPQASAPKPSLFGWQEKTAQKTKVSQSHQIKTGNQGHSYPSSNTGLSGSGPPQQTAVQQEHIQRSNTPNQQSAQRPPSPSQTNGHAYPASNGLSGSGGTYPQGPGLSGSNAAPPSYQSANSQRAQYPVNNMQSNHPTNIANNYNPNGQPPPYTAYGNNYNHQGPPPPYTGYGHGYSGYGGHHGFGGPGSYSPQMPGYFGGYANKGFGGVGRSGSTLAGVGLAGAGIGTVLTGLALWNLARSTGHHHHTVIYDNRGQPVAVAPENGTAPVEDSILRDLVNCTLTISSPNATEVIAIPCSIATSFRPDADVKDDKLENGNDDTKCTITVVTKDSREFMTTIPCSVLLSTAAQNNVTEPPVFVTEAPLNGTVLYDDSGDSNSPKALKLASDYDGRDSTVALDCTSEPGEIRDPINPCYSVKHNLTVIPLSTPAPITSSTV</sequence>
<evidence type="ECO:0000313" key="3">
    <source>
        <dbReference type="EMBL" id="CAK1545358.1"/>
    </source>
</evidence>
<feature type="signal peptide" evidence="2">
    <location>
        <begin position="1"/>
        <end position="22"/>
    </location>
</feature>
<dbReference type="Proteomes" id="UP001497472">
    <property type="component" value="Unassembled WGS sequence"/>
</dbReference>
<keyword evidence="4" id="KW-1185">Reference proteome</keyword>
<gene>
    <name evidence="3" type="ORF">LNINA_LOCUS5020</name>
</gene>
<feature type="compositionally biased region" description="Low complexity" evidence="1">
    <location>
        <begin position="25"/>
        <end position="34"/>
    </location>
</feature>
<dbReference type="AlphaFoldDB" id="A0AAV1J900"/>
<feature type="region of interest" description="Disordered" evidence="1">
    <location>
        <begin position="25"/>
        <end position="208"/>
    </location>
</feature>